<dbReference type="InterPro" id="IPR036950">
    <property type="entry name" value="PBP_transglycosylase"/>
</dbReference>
<evidence type="ECO:0000256" key="13">
    <source>
        <dbReference type="ARBA" id="ARBA00049902"/>
    </source>
</evidence>
<dbReference type="InterPro" id="IPR023346">
    <property type="entry name" value="Lysozyme-like_dom_sf"/>
</dbReference>
<keyword evidence="15" id="KW-0472">Membrane</keyword>
<keyword evidence="11" id="KW-0961">Cell wall biogenesis/degradation</keyword>
<comment type="similarity">
    <text evidence="2">In the N-terminal section; belongs to the glycosyltransferase 51 family.</text>
</comment>
<dbReference type="NCBIfam" id="TIGR02074">
    <property type="entry name" value="PBP_1a_fam"/>
    <property type="match status" value="1"/>
</dbReference>
<dbReference type="GO" id="GO:0030288">
    <property type="term" value="C:outer membrane-bounded periplasmic space"/>
    <property type="evidence" value="ECO:0007669"/>
    <property type="project" value="TreeGrafter"/>
</dbReference>
<evidence type="ECO:0000256" key="14">
    <source>
        <dbReference type="SAM" id="MobiDB-lite"/>
    </source>
</evidence>
<keyword evidence="15" id="KW-0812">Transmembrane</keyword>
<dbReference type="InterPro" id="IPR050396">
    <property type="entry name" value="Glycosyltr_51/Transpeptidase"/>
</dbReference>
<keyword evidence="6" id="KW-0808">Transferase</keyword>
<evidence type="ECO:0000313" key="18">
    <source>
        <dbReference type="EMBL" id="RHW45971.1"/>
    </source>
</evidence>
<name>A0A3R6XRJ4_9LACO</name>
<feature type="domain" description="Penicillin-binding protein transpeptidase" evidence="16">
    <location>
        <begin position="342"/>
        <end position="624"/>
    </location>
</feature>
<dbReference type="Pfam" id="PF00905">
    <property type="entry name" value="Transpeptidase"/>
    <property type="match status" value="1"/>
</dbReference>
<dbReference type="GO" id="GO:0008955">
    <property type="term" value="F:peptidoglycan glycosyltransferase activity"/>
    <property type="evidence" value="ECO:0007669"/>
    <property type="project" value="UniProtKB-EC"/>
</dbReference>
<feature type="compositionally biased region" description="Low complexity" evidence="14">
    <location>
        <begin position="668"/>
        <end position="681"/>
    </location>
</feature>
<comment type="caution">
    <text evidence="18">The sequence shown here is derived from an EMBL/GenBank/DDBJ whole genome shotgun (WGS) entry which is preliminary data.</text>
</comment>
<dbReference type="InterPro" id="IPR001460">
    <property type="entry name" value="PCN-bd_Tpept"/>
</dbReference>
<evidence type="ECO:0000313" key="19">
    <source>
        <dbReference type="Proteomes" id="UP000284822"/>
    </source>
</evidence>
<dbReference type="SUPFAM" id="SSF56601">
    <property type="entry name" value="beta-lactamase/transpeptidase-like"/>
    <property type="match status" value="1"/>
</dbReference>
<feature type="compositionally biased region" description="Low complexity" evidence="14">
    <location>
        <begin position="705"/>
        <end position="754"/>
    </location>
</feature>
<comment type="similarity">
    <text evidence="1">In the C-terminal section; belongs to the transpeptidase family.</text>
</comment>
<dbReference type="PANTHER" id="PTHR32282">
    <property type="entry name" value="BINDING PROTEIN TRANSPEPTIDASE, PUTATIVE-RELATED"/>
    <property type="match status" value="1"/>
</dbReference>
<evidence type="ECO:0000256" key="9">
    <source>
        <dbReference type="ARBA" id="ARBA00022984"/>
    </source>
</evidence>
<gene>
    <name evidence="18" type="ORF">DS832_06325</name>
</gene>
<evidence type="ECO:0000259" key="17">
    <source>
        <dbReference type="Pfam" id="PF00912"/>
    </source>
</evidence>
<dbReference type="Proteomes" id="UP000284822">
    <property type="component" value="Unassembled WGS sequence"/>
</dbReference>
<protein>
    <submittedName>
        <fullName evidence="18">Penicillin-binding protein</fullName>
    </submittedName>
</protein>
<keyword evidence="5" id="KW-0328">Glycosyltransferase</keyword>
<dbReference type="EMBL" id="QOCS01000014">
    <property type="protein sequence ID" value="RHW45971.1"/>
    <property type="molecule type" value="Genomic_DNA"/>
</dbReference>
<dbReference type="GO" id="GO:0071555">
    <property type="term" value="P:cell wall organization"/>
    <property type="evidence" value="ECO:0007669"/>
    <property type="project" value="UniProtKB-KW"/>
</dbReference>
<dbReference type="PANTHER" id="PTHR32282:SF29">
    <property type="entry name" value="PENICILLIN-BINDING PROTEIN 1A"/>
    <property type="match status" value="1"/>
</dbReference>
<keyword evidence="4" id="KW-0645">Protease</keyword>
<comment type="catalytic activity">
    <reaction evidence="12">
        <text>Preferential cleavage: (Ac)2-L-Lys-D-Ala-|-D-Ala. Also transpeptidation of peptidyl-alanyl moieties that are N-acyl substituents of D-alanine.</text>
        <dbReference type="EC" id="3.4.16.4"/>
    </reaction>
</comment>
<evidence type="ECO:0000256" key="1">
    <source>
        <dbReference type="ARBA" id="ARBA00007090"/>
    </source>
</evidence>
<feature type="domain" description="Glycosyl transferase family 51" evidence="17">
    <location>
        <begin position="69"/>
        <end position="246"/>
    </location>
</feature>
<evidence type="ECO:0000256" key="15">
    <source>
        <dbReference type="SAM" id="Phobius"/>
    </source>
</evidence>
<dbReference type="FunFam" id="1.10.3810.10:FF:000001">
    <property type="entry name" value="Penicillin-binding protein 1A"/>
    <property type="match status" value="1"/>
</dbReference>
<evidence type="ECO:0000256" key="6">
    <source>
        <dbReference type="ARBA" id="ARBA00022679"/>
    </source>
</evidence>
<keyword evidence="8" id="KW-0133">Cell shape</keyword>
<dbReference type="Pfam" id="PF00912">
    <property type="entry name" value="Transgly"/>
    <property type="match status" value="1"/>
</dbReference>
<dbReference type="RefSeq" id="WP_118910836.1">
    <property type="nucleotide sequence ID" value="NZ_QOCS01000014.1"/>
</dbReference>
<keyword evidence="10" id="KW-0511">Multifunctional enzyme</keyword>
<feature type="transmembrane region" description="Helical" evidence="15">
    <location>
        <begin position="25"/>
        <end position="46"/>
    </location>
</feature>
<evidence type="ECO:0000256" key="10">
    <source>
        <dbReference type="ARBA" id="ARBA00023268"/>
    </source>
</evidence>
<keyword evidence="7" id="KW-0378">Hydrolase</keyword>
<dbReference type="AlphaFoldDB" id="A0A3R6XRJ4"/>
<dbReference type="Gene3D" id="1.10.3810.10">
    <property type="entry name" value="Biosynthetic peptidoglycan transglycosylase-like"/>
    <property type="match status" value="1"/>
</dbReference>
<evidence type="ECO:0000256" key="3">
    <source>
        <dbReference type="ARBA" id="ARBA00022645"/>
    </source>
</evidence>
<dbReference type="SUPFAM" id="SSF53955">
    <property type="entry name" value="Lysozyme-like"/>
    <property type="match status" value="1"/>
</dbReference>
<reference evidence="18 19" key="1">
    <citation type="submission" date="2018-07" db="EMBL/GenBank/DDBJ databases">
        <title>Genome sequences of six Lactobacillus spp. isolated from bumble bee guts.</title>
        <authorList>
            <person name="Motta E.V.S."/>
            <person name="Moran N.A."/>
        </authorList>
    </citation>
    <scope>NUCLEOTIDE SEQUENCE [LARGE SCALE GENOMIC DNA]</scope>
    <source>
        <strain evidence="18 19">LV-8.1</strain>
    </source>
</reference>
<dbReference type="InterPro" id="IPR001264">
    <property type="entry name" value="Glyco_trans_51"/>
</dbReference>
<sequence length="772" mass="85700">MANSRIEKYHRQKKPQKSHHKGLKYLLNAILALIVIMVVVFVYYGISAPRVNSEILQSGGSSTIYDHKGQEITTLGNENRTYITIDKVPQTMKDAIISTEDRHFYQEHLGFNPFRIFMAAINNLRGDSIQGGSTLTQQLIKLSVFSTKKSDQTLKRKMQEVWLAVKVERNFSKDQILEYYLNKVYLANGTYGFQTAAHYYFGKNLNQLTLEQMALLAGMPQAPNNYDPYKNPDAAKTRRDLVLKAMYNNHKITLEQAQNAKNTPITAGLKAYRPNTGVGENKLIVDPYIKEVIHEVKAKGFDPYRDNLKITVNMDTKVQKRLYEIVNSDEIAFPNNLFQTGVSVVDPNNGAVIAMIGGRKLGDVQLGLNRAVQTSRSNGSTMKPILDYAPAIEYLHWPTNQIVRDTPYTYPGTNISLNNWDYSYMGNITMRTALAESRNVPAIRTLGTVGFDRARKFARNMGINVPQNEGLSAGIGSEVSSLQLASAYSAFANGGTYYKPSYVSKIQTIDGFNHHYDPTGKKVMSEATAYLITDILKDVVKPTGMGSQAYISGLYQAGKTGSSNYSNEEIARNPSLANMSKDTLFTGYTKNYAIGVWTGYDQPNLHGLDATQQKIAAQIYQHLMRYLAAHSNNQNWNKPYSVVRVAGTNILYIRHHRPNNIPAHSTINNNNDNSANEVVPNRGRRAHSNNSAEFGTDDDNRSNSDWDNNSNSNSNNNNSTNSSPDTTTPPTNGNSATNPNNNTDSNSNSTTPPASNTPPVAPPANNGQPPTQ</sequence>
<feature type="region of interest" description="Disordered" evidence="14">
    <location>
        <begin position="662"/>
        <end position="772"/>
    </location>
</feature>
<dbReference type="Gene3D" id="3.40.710.10">
    <property type="entry name" value="DD-peptidase/beta-lactamase superfamily"/>
    <property type="match status" value="1"/>
</dbReference>
<organism evidence="18 19">
    <name type="scientific">Bombilactobacillus bombi</name>
    <dbReference type="NCBI Taxonomy" id="1303590"/>
    <lineage>
        <taxon>Bacteria</taxon>
        <taxon>Bacillati</taxon>
        <taxon>Bacillota</taxon>
        <taxon>Bacilli</taxon>
        <taxon>Lactobacillales</taxon>
        <taxon>Lactobacillaceae</taxon>
        <taxon>Bombilactobacillus</taxon>
    </lineage>
</organism>
<dbReference type="InterPro" id="IPR012338">
    <property type="entry name" value="Beta-lactam/transpept-like"/>
</dbReference>
<dbReference type="GO" id="GO:0008658">
    <property type="term" value="F:penicillin binding"/>
    <property type="evidence" value="ECO:0007669"/>
    <property type="project" value="InterPro"/>
</dbReference>
<keyword evidence="3" id="KW-0121">Carboxypeptidase</keyword>
<evidence type="ECO:0000256" key="2">
    <source>
        <dbReference type="ARBA" id="ARBA00007739"/>
    </source>
</evidence>
<dbReference type="GO" id="GO:0009252">
    <property type="term" value="P:peptidoglycan biosynthetic process"/>
    <property type="evidence" value="ECO:0007669"/>
    <property type="project" value="UniProtKB-KW"/>
</dbReference>
<evidence type="ECO:0000256" key="12">
    <source>
        <dbReference type="ARBA" id="ARBA00034000"/>
    </source>
</evidence>
<dbReference type="GO" id="GO:0006508">
    <property type="term" value="P:proteolysis"/>
    <property type="evidence" value="ECO:0007669"/>
    <property type="project" value="UniProtKB-KW"/>
</dbReference>
<proteinExistence type="inferred from homology"/>
<evidence type="ECO:0000259" key="16">
    <source>
        <dbReference type="Pfam" id="PF00905"/>
    </source>
</evidence>
<dbReference type="GO" id="GO:0009002">
    <property type="term" value="F:serine-type D-Ala-D-Ala carboxypeptidase activity"/>
    <property type="evidence" value="ECO:0007669"/>
    <property type="project" value="UniProtKB-EC"/>
</dbReference>
<keyword evidence="9" id="KW-0573">Peptidoglycan synthesis</keyword>
<evidence type="ECO:0000256" key="4">
    <source>
        <dbReference type="ARBA" id="ARBA00022670"/>
    </source>
</evidence>
<keyword evidence="15" id="KW-1133">Transmembrane helix</keyword>
<evidence type="ECO:0000256" key="11">
    <source>
        <dbReference type="ARBA" id="ARBA00023316"/>
    </source>
</evidence>
<evidence type="ECO:0000256" key="7">
    <source>
        <dbReference type="ARBA" id="ARBA00022801"/>
    </source>
</evidence>
<comment type="catalytic activity">
    <reaction evidence="13">
        <text>[GlcNAc-(1-&gt;4)-Mur2Ac(oyl-L-Ala-gamma-D-Glu-L-Lys-D-Ala-D-Ala)](n)-di-trans,octa-cis-undecaprenyl diphosphate + beta-D-GlcNAc-(1-&gt;4)-Mur2Ac(oyl-L-Ala-gamma-D-Glu-L-Lys-D-Ala-D-Ala)-di-trans,octa-cis-undecaprenyl diphosphate = [GlcNAc-(1-&gt;4)-Mur2Ac(oyl-L-Ala-gamma-D-Glu-L-Lys-D-Ala-D-Ala)](n+1)-di-trans,octa-cis-undecaprenyl diphosphate + di-trans,octa-cis-undecaprenyl diphosphate + H(+)</text>
        <dbReference type="Rhea" id="RHEA:23708"/>
        <dbReference type="Rhea" id="RHEA-COMP:9602"/>
        <dbReference type="Rhea" id="RHEA-COMP:9603"/>
        <dbReference type="ChEBI" id="CHEBI:15378"/>
        <dbReference type="ChEBI" id="CHEBI:58405"/>
        <dbReference type="ChEBI" id="CHEBI:60033"/>
        <dbReference type="ChEBI" id="CHEBI:78435"/>
        <dbReference type="EC" id="2.4.99.28"/>
    </reaction>
</comment>
<accession>A0A3R6XRJ4</accession>
<evidence type="ECO:0000256" key="5">
    <source>
        <dbReference type="ARBA" id="ARBA00022676"/>
    </source>
</evidence>
<dbReference type="GO" id="GO:0008360">
    <property type="term" value="P:regulation of cell shape"/>
    <property type="evidence" value="ECO:0007669"/>
    <property type="project" value="UniProtKB-KW"/>
</dbReference>
<evidence type="ECO:0000256" key="8">
    <source>
        <dbReference type="ARBA" id="ARBA00022960"/>
    </source>
</evidence>